<dbReference type="EMBL" id="SPHZ02000002">
    <property type="protein sequence ID" value="KAF0930329.1"/>
    <property type="molecule type" value="Genomic_DNA"/>
</dbReference>
<comment type="caution">
    <text evidence="1">The sequence shown here is derived from an EMBL/GenBank/DDBJ whole genome shotgun (WGS) entry which is preliminary data.</text>
</comment>
<proteinExistence type="predicted"/>
<protein>
    <recommendedName>
        <fullName evidence="3">VQ domain-containing protein</fullName>
    </recommendedName>
</protein>
<organism evidence="1 2">
    <name type="scientific">Oryza meyeriana var. granulata</name>
    <dbReference type="NCBI Taxonomy" id="110450"/>
    <lineage>
        <taxon>Eukaryota</taxon>
        <taxon>Viridiplantae</taxon>
        <taxon>Streptophyta</taxon>
        <taxon>Embryophyta</taxon>
        <taxon>Tracheophyta</taxon>
        <taxon>Spermatophyta</taxon>
        <taxon>Magnoliopsida</taxon>
        <taxon>Liliopsida</taxon>
        <taxon>Poales</taxon>
        <taxon>Poaceae</taxon>
        <taxon>BOP clade</taxon>
        <taxon>Oryzoideae</taxon>
        <taxon>Oryzeae</taxon>
        <taxon>Oryzinae</taxon>
        <taxon>Oryza</taxon>
        <taxon>Oryza meyeriana</taxon>
    </lineage>
</organism>
<keyword evidence="2" id="KW-1185">Reference proteome</keyword>
<name>A0A6G1F0G3_9ORYZ</name>
<dbReference type="OrthoDB" id="695533at2759"/>
<dbReference type="Proteomes" id="UP000479710">
    <property type="component" value="Unassembled WGS sequence"/>
</dbReference>
<gene>
    <name evidence="1" type="ORF">E2562_031991</name>
</gene>
<evidence type="ECO:0008006" key="3">
    <source>
        <dbReference type="Google" id="ProtNLM"/>
    </source>
</evidence>
<accession>A0A6G1F0G3</accession>
<dbReference type="AlphaFoldDB" id="A0A6G1F0G3"/>
<reference evidence="1 2" key="1">
    <citation type="submission" date="2019-11" db="EMBL/GenBank/DDBJ databases">
        <title>Whole genome sequence of Oryza granulata.</title>
        <authorList>
            <person name="Li W."/>
        </authorList>
    </citation>
    <scope>NUCLEOTIDE SEQUENCE [LARGE SCALE GENOMIC DNA]</scope>
    <source>
        <strain evidence="2">cv. Menghai</strain>
        <tissue evidence="1">Leaf</tissue>
    </source>
</reference>
<sequence length="102" mass="11472">MSAHVDNGDHQLCQQITEITTKAAAAATNNDPEKKQQLPLLVERPYRRRIKPPPPKIHHVRPASFRRFVQKHTDAYVAWCSSNGFVLSPGTMADLMSHTLSN</sequence>
<evidence type="ECO:0000313" key="2">
    <source>
        <dbReference type="Proteomes" id="UP000479710"/>
    </source>
</evidence>
<evidence type="ECO:0000313" key="1">
    <source>
        <dbReference type="EMBL" id="KAF0930329.1"/>
    </source>
</evidence>